<protein>
    <submittedName>
        <fullName evidence="1">Uncharacterized protein</fullName>
    </submittedName>
</protein>
<dbReference type="AlphaFoldDB" id="A0A834SHT9"/>
<evidence type="ECO:0000313" key="2">
    <source>
        <dbReference type="Proteomes" id="UP000634136"/>
    </source>
</evidence>
<dbReference type="Proteomes" id="UP000634136">
    <property type="component" value="Unassembled WGS sequence"/>
</dbReference>
<name>A0A834SHT9_9FABA</name>
<keyword evidence="2" id="KW-1185">Reference proteome</keyword>
<sequence length="93" mass="9959">MGTPYNTPSLTELHPPCVTNTPTEPWPKTRVWGAQVTILPLVLELVLSTNPFGKKASRSSLRAHRNGTLLCSSASAMAANSRGDGTTTVPRLM</sequence>
<comment type="caution">
    <text evidence="1">The sequence shown here is derived from an EMBL/GenBank/DDBJ whole genome shotgun (WGS) entry which is preliminary data.</text>
</comment>
<evidence type="ECO:0000313" key="1">
    <source>
        <dbReference type="EMBL" id="KAF7803784.1"/>
    </source>
</evidence>
<organism evidence="1 2">
    <name type="scientific">Senna tora</name>
    <dbReference type="NCBI Taxonomy" id="362788"/>
    <lineage>
        <taxon>Eukaryota</taxon>
        <taxon>Viridiplantae</taxon>
        <taxon>Streptophyta</taxon>
        <taxon>Embryophyta</taxon>
        <taxon>Tracheophyta</taxon>
        <taxon>Spermatophyta</taxon>
        <taxon>Magnoliopsida</taxon>
        <taxon>eudicotyledons</taxon>
        <taxon>Gunneridae</taxon>
        <taxon>Pentapetalae</taxon>
        <taxon>rosids</taxon>
        <taxon>fabids</taxon>
        <taxon>Fabales</taxon>
        <taxon>Fabaceae</taxon>
        <taxon>Caesalpinioideae</taxon>
        <taxon>Cassia clade</taxon>
        <taxon>Senna</taxon>
    </lineage>
</organism>
<reference evidence="1" key="1">
    <citation type="submission" date="2020-09" db="EMBL/GenBank/DDBJ databases">
        <title>Genome-Enabled Discovery of Anthraquinone Biosynthesis in Senna tora.</title>
        <authorList>
            <person name="Kang S.-H."/>
            <person name="Pandey R.P."/>
            <person name="Lee C.-M."/>
            <person name="Sim J.-S."/>
            <person name="Jeong J.-T."/>
            <person name="Choi B.-S."/>
            <person name="Jung M."/>
            <person name="Ginzburg D."/>
            <person name="Zhao K."/>
            <person name="Won S.Y."/>
            <person name="Oh T.-J."/>
            <person name="Yu Y."/>
            <person name="Kim N.-H."/>
            <person name="Lee O.R."/>
            <person name="Lee T.-H."/>
            <person name="Bashyal P."/>
            <person name="Kim T.-S."/>
            <person name="Lee W.-H."/>
            <person name="Kawkins C."/>
            <person name="Kim C.-K."/>
            <person name="Kim J.S."/>
            <person name="Ahn B.O."/>
            <person name="Rhee S.Y."/>
            <person name="Sohng J.K."/>
        </authorList>
    </citation>
    <scope>NUCLEOTIDE SEQUENCE</scope>
    <source>
        <tissue evidence="1">Leaf</tissue>
    </source>
</reference>
<dbReference type="EMBL" id="JAAIUW010000013">
    <property type="protein sequence ID" value="KAF7803784.1"/>
    <property type="molecule type" value="Genomic_DNA"/>
</dbReference>
<gene>
    <name evidence="1" type="ORF">G2W53_042895</name>
</gene>
<accession>A0A834SHT9</accession>
<proteinExistence type="predicted"/>